<dbReference type="STRING" id="717231.Flexsi_0943"/>
<evidence type="ECO:0000313" key="1">
    <source>
        <dbReference type="EMBL" id="AEI14602.1"/>
    </source>
</evidence>
<evidence type="ECO:0000313" key="2">
    <source>
        <dbReference type="Proteomes" id="UP000006621"/>
    </source>
</evidence>
<keyword evidence="1" id="KW-0456">Lyase</keyword>
<dbReference type="InterPro" id="IPR001544">
    <property type="entry name" value="Aminotrans_IV"/>
</dbReference>
<reference evidence="1 2" key="1">
    <citation type="journal article" date="2011" name="Stand. Genomic Sci.">
        <title>Genome sequence of the moderately thermophilic halophile Flexistipes sinusarabici strain (MAS10).</title>
        <authorList>
            <person name="Lapidus A."/>
            <person name="Chertkov O."/>
            <person name="Nolan M."/>
            <person name="Lucas S."/>
            <person name="Hammon N."/>
            <person name="Deshpande S."/>
            <person name="Cheng J.F."/>
            <person name="Tapia R."/>
            <person name="Han C."/>
            <person name="Goodwin L."/>
            <person name="Pitluck S."/>
            <person name="Liolios K."/>
            <person name="Pagani I."/>
            <person name="Ivanova N."/>
            <person name="Huntemann M."/>
            <person name="Mavromatis K."/>
            <person name="Mikhailova N."/>
            <person name="Pati A."/>
            <person name="Chen A."/>
            <person name="Palaniappan K."/>
            <person name="Land M."/>
            <person name="Hauser L."/>
            <person name="Brambilla E.M."/>
            <person name="Rohde M."/>
            <person name="Abt B."/>
            <person name="Spring S."/>
            <person name="Goker M."/>
            <person name="Bristow J."/>
            <person name="Eisen J.A."/>
            <person name="Markowitz V."/>
            <person name="Hugenholtz P."/>
            <person name="Kyrpides N.C."/>
            <person name="Klenk H.P."/>
            <person name="Woyke T."/>
        </authorList>
    </citation>
    <scope>NUCLEOTIDE SEQUENCE [LARGE SCALE GENOMIC DNA]</scope>
    <source>
        <strain evidence="2">DSM 4947 / MAS 10</strain>
    </source>
</reference>
<dbReference type="InterPro" id="IPR043131">
    <property type="entry name" value="BCAT-like_N"/>
</dbReference>
<dbReference type="InterPro" id="IPR036038">
    <property type="entry name" value="Aminotransferase-like"/>
</dbReference>
<dbReference type="HOGENOM" id="CLU_114524_0_0_0"/>
<dbReference type="Proteomes" id="UP000006621">
    <property type="component" value="Chromosome"/>
</dbReference>
<dbReference type="InterPro" id="IPR043132">
    <property type="entry name" value="BCAT-like_C"/>
</dbReference>
<proteinExistence type="predicted"/>
<reference evidence="2" key="2">
    <citation type="submission" date="2011-06" db="EMBL/GenBank/DDBJ databases">
        <title>The complete genome of Flexistipes sinusarabici DSM 4947.</title>
        <authorList>
            <person name="Lucas S."/>
            <person name="Han J."/>
            <person name="Lapidus A."/>
            <person name="Bruce D."/>
            <person name="Goodwin L."/>
            <person name="Pitluck S."/>
            <person name="Peters L."/>
            <person name="Kyrpides N."/>
            <person name="Mavromatis K."/>
            <person name="Ivanova N."/>
            <person name="Mikhailova N."/>
            <person name="Chertkov O."/>
            <person name="Detter J.C."/>
            <person name="Tapia R."/>
            <person name="Han C."/>
            <person name="Land M."/>
            <person name="Hauser L."/>
            <person name="Markowitz V."/>
            <person name="Cheng J.-F."/>
            <person name="Hugenholtz P."/>
            <person name="Woyke T."/>
            <person name="Wu D."/>
            <person name="Spring S."/>
            <person name="Schroeder M."/>
            <person name="Brambilla E."/>
            <person name="Klenk H.-P."/>
            <person name="Eisen J.A."/>
        </authorList>
    </citation>
    <scope>NUCLEOTIDE SEQUENCE [LARGE SCALE GENOMIC DNA]</scope>
    <source>
        <strain evidence="2">DSM 4947 / MAS 10</strain>
    </source>
</reference>
<dbReference type="RefSeq" id="WP_013886092.1">
    <property type="nucleotide sequence ID" value="NC_015672.1"/>
</dbReference>
<sequence>MCLLIETIKLQNGIFHNLDYHNERLNNSRKNIFKKSEPLDLYSYLREFDYPKKGLFKVRVEYAENFKNTSFVSYTPVTITSLKVVINNNISYYYKYADRKCFQNIITGKNEEAIIIKNGFVTDCTYANLAFSDGKSWFTPNTYLLNGTKRQLYIDRGEIIPVEMRVKDIFHFKKVSLINSMLDLKEVCISTENIRK</sequence>
<name>F8E5A6_FLESM</name>
<dbReference type="SUPFAM" id="SSF56752">
    <property type="entry name" value="D-aminoacid aminotransferase-like PLP-dependent enzymes"/>
    <property type="match status" value="1"/>
</dbReference>
<dbReference type="OrthoDB" id="1148709at2"/>
<dbReference type="EMBL" id="CP002858">
    <property type="protein sequence ID" value="AEI14602.1"/>
    <property type="molecule type" value="Genomic_DNA"/>
</dbReference>
<dbReference type="Gene3D" id="3.30.470.10">
    <property type="match status" value="1"/>
</dbReference>
<dbReference type="Pfam" id="PF01063">
    <property type="entry name" value="Aminotran_4"/>
    <property type="match status" value="1"/>
</dbReference>
<keyword evidence="2" id="KW-1185">Reference proteome</keyword>
<dbReference type="KEGG" id="fsi:Flexsi_0943"/>
<protein>
    <submittedName>
        <fullName evidence="1">4-amino-4-deoxychorismate lyase</fullName>
    </submittedName>
</protein>
<dbReference type="eggNOG" id="COG0115">
    <property type="taxonomic scope" value="Bacteria"/>
</dbReference>
<dbReference type="AlphaFoldDB" id="F8E5A6"/>
<gene>
    <name evidence="1" type="ordered locus">Flexsi_0943</name>
</gene>
<dbReference type="Gene3D" id="3.20.10.10">
    <property type="entry name" value="D-amino Acid Aminotransferase, subunit A, domain 2"/>
    <property type="match status" value="1"/>
</dbReference>
<organism evidence="1 2">
    <name type="scientific">Flexistipes sinusarabici (strain ATCC 49648 / DSM 4947 / MAS 10)</name>
    <dbReference type="NCBI Taxonomy" id="717231"/>
    <lineage>
        <taxon>Bacteria</taxon>
        <taxon>Pseudomonadati</taxon>
        <taxon>Deferribacterota</taxon>
        <taxon>Deferribacteres</taxon>
        <taxon>Deferribacterales</taxon>
        <taxon>Flexistipitaceae</taxon>
        <taxon>Flexistipes</taxon>
    </lineage>
</organism>
<accession>F8E5A6</accession>
<dbReference type="GO" id="GO:0016829">
    <property type="term" value="F:lyase activity"/>
    <property type="evidence" value="ECO:0007669"/>
    <property type="project" value="UniProtKB-KW"/>
</dbReference>